<evidence type="ECO:0000259" key="1">
    <source>
        <dbReference type="Pfam" id="PF05699"/>
    </source>
</evidence>
<dbReference type="Pfam" id="PF05699">
    <property type="entry name" value="Dimer_Tnp_hAT"/>
    <property type="match status" value="2"/>
</dbReference>
<gene>
    <name evidence="3" type="ORF">A4U43_C05F33920</name>
</gene>
<organism evidence="3 4">
    <name type="scientific">Asparagus officinalis</name>
    <name type="common">Garden asparagus</name>
    <dbReference type="NCBI Taxonomy" id="4686"/>
    <lineage>
        <taxon>Eukaryota</taxon>
        <taxon>Viridiplantae</taxon>
        <taxon>Streptophyta</taxon>
        <taxon>Embryophyta</taxon>
        <taxon>Tracheophyta</taxon>
        <taxon>Spermatophyta</taxon>
        <taxon>Magnoliopsida</taxon>
        <taxon>Liliopsida</taxon>
        <taxon>Asparagales</taxon>
        <taxon>Asparagaceae</taxon>
        <taxon>Asparagoideae</taxon>
        <taxon>Asparagus</taxon>
    </lineage>
</organism>
<dbReference type="AlphaFoldDB" id="A0A5P1EZ71"/>
<protein>
    <recommendedName>
        <fullName evidence="5">HAT C-terminal dimerisation domain-containing protein</fullName>
    </recommendedName>
</protein>
<dbReference type="InterPro" id="IPR025525">
    <property type="entry name" value="hAT-like_transposase_RNase-H"/>
</dbReference>
<dbReference type="EMBL" id="CM007385">
    <property type="protein sequence ID" value="ONK70457.1"/>
    <property type="molecule type" value="Genomic_DNA"/>
</dbReference>
<evidence type="ECO:0000313" key="4">
    <source>
        <dbReference type="Proteomes" id="UP000243459"/>
    </source>
</evidence>
<evidence type="ECO:0008006" key="5">
    <source>
        <dbReference type="Google" id="ProtNLM"/>
    </source>
</evidence>
<dbReference type="InterPro" id="IPR012337">
    <property type="entry name" value="RNaseH-like_sf"/>
</dbReference>
<dbReference type="GO" id="GO:0046983">
    <property type="term" value="F:protein dimerization activity"/>
    <property type="evidence" value="ECO:0007669"/>
    <property type="project" value="InterPro"/>
</dbReference>
<dbReference type="SUPFAM" id="SSF53098">
    <property type="entry name" value="Ribonuclease H-like"/>
    <property type="match status" value="1"/>
</dbReference>
<proteinExistence type="predicted"/>
<dbReference type="PANTHER" id="PTHR23272">
    <property type="entry name" value="BED FINGER-RELATED"/>
    <property type="match status" value="1"/>
</dbReference>
<dbReference type="OMA" id="CMILANG"/>
<evidence type="ECO:0000313" key="3">
    <source>
        <dbReference type="EMBL" id="ONK70457.1"/>
    </source>
</evidence>
<dbReference type="Pfam" id="PF14372">
    <property type="entry name" value="hAT-like_RNase-H"/>
    <property type="match status" value="1"/>
</dbReference>
<feature type="domain" description="HAT C-terminal dimerisation" evidence="1">
    <location>
        <begin position="276"/>
        <end position="321"/>
    </location>
</feature>
<name>A0A5P1EZ71_ASPOF</name>
<feature type="domain" description="HAT C-terminal dimerisation" evidence="1">
    <location>
        <begin position="217"/>
        <end position="270"/>
    </location>
</feature>
<sequence length="367" mass="41526">MLEAACEFQGAVTCFAESDSDYTISLSSEEWDLVKAVTECLYVFYHAIEKFSGAKIPTSNLYFNDICGIHMLLKTWKVSEFPAISAMATQVLEKFEKSWVATLLLLSISSILDPRYKIKSIEYFFNKIYDDEHKANERIEKIRQYLGKLHDEYVEHSNNMSNTQAFLCYDENNKSGCSAELKAGTESKPSSRTLFDARRGLDQYLQETSSSQQHKSDLELYLDEAVYPCKGSEDNFNILAWWKFHAAKYPVLSIMARDILGIPLSVVAIDSESRVLIMARDILGIPLSVVAIDSESRVLNQYLSSLDPVTVQGLICGQDWLREEFDVQVEPPIAVDDVAIVPLPAKIEHDVDECMILANGDEFSHHQ</sequence>
<dbReference type="PANTHER" id="PTHR23272:SF178">
    <property type="entry name" value="OS01G0698300 PROTEIN"/>
    <property type="match status" value="1"/>
</dbReference>
<reference evidence="4" key="1">
    <citation type="journal article" date="2017" name="Nat. Commun.">
        <title>The asparagus genome sheds light on the origin and evolution of a young Y chromosome.</title>
        <authorList>
            <person name="Harkess A."/>
            <person name="Zhou J."/>
            <person name="Xu C."/>
            <person name="Bowers J.E."/>
            <person name="Van der Hulst R."/>
            <person name="Ayyampalayam S."/>
            <person name="Mercati F."/>
            <person name="Riccardi P."/>
            <person name="McKain M.R."/>
            <person name="Kakrana A."/>
            <person name="Tang H."/>
            <person name="Ray J."/>
            <person name="Groenendijk J."/>
            <person name="Arikit S."/>
            <person name="Mathioni S.M."/>
            <person name="Nakano M."/>
            <person name="Shan H."/>
            <person name="Telgmann-Rauber A."/>
            <person name="Kanno A."/>
            <person name="Yue Z."/>
            <person name="Chen H."/>
            <person name="Li W."/>
            <person name="Chen Y."/>
            <person name="Xu X."/>
            <person name="Zhang Y."/>
            <person name="Luo S."/>
            <person name="Chen H."/>
            <person name="Gao J."/>
            <person name="Mao Z."/>
            <person name="Pires J.C."/>
            <person name="Luo M."/>
            <person name="Kudrna D."/>
            <person name="Wing R.A."/>
            <person name="Meyers B.C."/>
            <person name="Yi K."/>
            <person name="Kong H."/>
            <person name="Lavrijsen P."/>
            <person name="Sunseri F."/>
            <person name="Falavigna A."/>
            <person name="Ye Y."/>
            <person name="Leebens-Mack J.H."/>
            <person name="Chen G."/>
        </authorList>
    </citation>
    <scope>NUCLEOTIDE SEQUENCE [LARGE SCALE GENOMIC DNA]</scope>
    <source>
        <strain evidence="4">cv. DH0086</strain>
    </source>
</reference>
<dbReference type="Gramene" id="ONK70457">
    <property type="protein sequence ID" value="ONK70457"/>
    <property type="gene ID" value="A4U43_C05F33920"/>
</dbReference>
<dbReference type="Proteomes" id="UP000243459">
    <property type="component" value="Chromosome 5"/>
</dbReference>
<evidence type="ECO:0000259" key="2">
    <source>
        <dbReference type="Pfam" id="PF14372"/>
    </source>
</evidence>
<dbReference type="GO" id="GO:0003677">
    <property type="term" value="F:DNA binding"/>
    <property type="evidence" value="ECO:0007669"/>
    <property type="project" value="InterPro"/>
</dbReference>
<accession>A0A5P1EZ71</accession>
<keyword evidence="4" id="KW-1185">Reference proteome</keyword>
<feature type="domain" description="hAT-like transposase RNase-H fold" evidence="2">
    <location>
        <begin position="52"/>
        <end position="153"/>
    </location>
</feature>
<dbReference type="InterPro" id="IPR008906">
    <property type="entry name" value="HATC_C_dom"/>
</dbReference>